<dbReference type="EMBL" id="CAJVCH010053216">
    <property type="protein sequence ID" value="CAG7718401.1"/>
    <property type="molecule type" value="Genomic_DNA"/>
</dbReference>
<proteinExistence type="predicted"/>
<feature type="region of interest" description="Disordered" evidence="1">
    <location>
        <begin position="1"/>
        <end position="50"/>
    </location>
</feature>
<name>A0A8J2JDC2_9HEXA</name>
<keyword evidence="3" id="KW-1185">Reference proteome</keyword>
<comment type="caution">
    <text evidence="2">The sequence shown here is derived from an EMBL/GenBank/DDBJ whole genome shotgun (WGS) entry which is preliminary data.</text>
</comment>
<evidence type="ECO:0000313" key="3">
    <source>
        <dbReference type="Proteomes" id="UP000708208"/>
    </source>
</evidence>
<evidence type="ECO:0000256" key="1">
    <source>
        <dbReference type="SAM" id="MobiDB-lite"/>
    </source>
</evidence>
<dbReference type="AlphaFoldDB" id="A0A8J2JDC2"/>
<dbReference type="Proteomes" id="UP000708208">
    <property type="component" value="Unassembled WGS sequence"/>
</dbReference>
<evidence type="ECO:0000313" key="2">
    <source>
        <dbReference type="EMBL" id="CAG7718401.1"/>
    </source>
</evidence>
<gene>
    <name evidence="2" type="ORF">AFUS01_LOCUS7793</name>
</gene>
<reference evidence="2" key="1">
    <citation type="submission" date="2021-06" db="EMBL/GenBank/DDBJ databases">
        <authorList>
            <person name="Hodson N. C."/>
            <person name="Mongue J. A."/>
            <person name="Jaron S. K."/>
        </authorList>
    </citation>
    <scope>NUCLEOTIDE SEQUENCE</scope>
</reference>
<accession>A0A8J2JDC2</accession>
<organism evidence="2 3">
    <name type="scientific">Allacma fusca</name>
    <dbReference type="NCBI Taxonomy" id="39272"/>
    <lineage>
        <taxon>Eukaryota</taxon>
        <taxon>Metazoa</taxon>
        <taxon>Ecdysozoa</taxon>
        <taxon>Arthropoda</taxon>
        <taxon>Hexapoda</taxon>
        <taxon>Collembola</taxon>
        <taxon>Symphypleona</taxon>
        <taxon>Sminthuridae</taxon>
        <taxon>Allacma</taxon>
    </lineage>
</organism>
<feature type="compositionally biased region" description="Polar residues" evidence="1">
    <location>
        <begin position="1"/>
        <end position="11"/>
    </location>
</feature>
<protein>
    <submittedName>
        <fullName evidence="2">Uncharacterized protein</fullName>
    </submittedName>
</protein>
<feature type="non-terminal residue" evidence="2">
    <location>
        <position position="50"/>
    </location>
</feature>
<sequence length="50" mass="5267">MESVPCGTSSADHNKDPPFPPPSGPSFPALIAPRQPDSLSLRPRRPTISG</sequence>